<organism evidence="3 4">
    <name type="scientific">Magnaporthiopsis poae (strain ATCC 64411 / 73-15)</name>
    <name type="common">Kentucky bluegrass fungus</name>
    <name type="synonym">Magnaporthe poae</name>
    <dbReference type="NCBI Taxonomy" id="644358"/>
    <lineage>
        <taxon>Eukaryota</taxon>
        <taxon>Fungi</taxon>
        <taxon>Dikarya</taxon>
        <taxon>Ascomycota</taxon>
        <taxon>Pezizomycotina</taxon>
        <taxon>Sordariomycetes</taxon>
        <taxon>Sordariomycetidae</taxon>
        <taxon>Magnaporthales</taxon>
        <taxon>Magnaporthaceae</taxon>
        <taxon>Magnaporthiopsis</taxon>
    </lineage>
</organism>
<dbReference type="PANTHER" id="PTHR37325:SF1">
    <property type="entry name" value="OXIDOREDUCTASE 21 KDA SUBUNIT, PUTATIVE (AFU_ORTHOLOGUE AFUA_4G05910)-RELATED"/>
    <property type="match status" value="1"/>
</dbReference>
<gene>
    <name evidence="2" type="ORF">MAPG_02885</name>
</gene>
<dbReference type="AlphaFoldDB" id="A0A0C4DSK3"/>
<dbReference type="PIRSF" id="PIRSF022976">
    <property type="entry name" value="NADH_Oxi_21kDa"/>
    <property type="match status" value="1"/>
</dbReference>
<dbReference type="EMBL" id="GL876967">
    <property type="protein sequence ID" value="KLU83835.1"/>
    <property type="molecule type" value="Genomic_DNA"/>
</dbReference>
<evidence type="ECO:0000313" key="3">
    <source>
        <dbReference type="EnsemblFungi" id="MAPG_02885T0"/>
    </source>
</evidence>
<sequence length="174" mass="18467">MASKAAAAAAGGVMSITTKQTLQSTGMWERLRRALAIDPNRSNGVPLNPHYRNPAPGDLDPTKYDDPVTVPAQVRNVYPTKSITILSALIEKSSGFHGFVPPSNHPSPRWAIAGAAGLAAFIEKNGKTAALDVLVNGLPPTPAGENAVSGKWDVHKYGLAEQSYTADYPCRSFK</sequence>
<dbReference type="EMBL" id="ADBL01000700">
    <property type="status" value="NOT_ANNOTATED_CDS"/>
    <property type="molecule type" value="Genomic_DNA"/>
</dbReference>
<dbReference type="Proteomes" id="UP000011715">
    <property type="component" value="Unassembled WGS sequence"/>
</dbReference>
<dbReference type="STRING" id="644358.A0A0C4DSK3"/>
<accession>A0A0C4DSK3</accession>
<keyword evidence="4" id="KW-1185">Reference proteome</keyword>
<dbReference type="PANTHER" id="PTHR37325">
    <property type="entry name" value="OXIDOREDUCTASE 21 KDA SUBUNIT, PUTATIVE (AFU_ORTHOLOGUE AFUA_4G05910)-RELATED"/>
    <property type="match status" value="1"/>
</dbReference>
<dbReference type="OrthoDB" id="2093493at2759"/>
<reference evidence="4" key="2">
    <citation type="submission" date="2010-05" db="EMBL/GenBank/DDBJ databases">
        <title>The genome sequence of Magnaporthe poae strain ATCC 64411.</title>
        <authorList>
            <person name="Ma L.-J."/>
            <person name="Dead R."/>
            <person name="Young S."/>
            <person name="Zeng Q."/>
            <person name="Koehrsen M."/>
            <person name="Alvarado L."/>
            <person name="Berlin A."/>
            <person name="Chapman S.B."/>
            <person name="Chen Z."/>
            <person name="Freedman E."/>
            <person name="Gellesch M."/>
            <person name="Goldberg J."/>
            <person name="Griggs A."/>
            <person name="Gujja S."/>
            <person name="Heilman E.R."/>
            <person name="Heiman D."/>
            <person name="Hepburn T."/>
            <person name="Howarth C."/>
            <person name="Jen D."/>
            <person name="Larson L."/>
            <person name="Mehta T."/>
            <person name="Neiman D."/>
            <person name="Pearson M."/>
            <person name="Roberts A."/>
            <person name="Saif S."/>
            <person name="Shea T."/>
            <person name="Shenoy N."/>
            <person name="Sisk P."/>
            <person name="Stolte C."/>
            <person name="Sykes S."/>
            <person name="Walk T."/>
            <person name="White J."/>
            <person name="Yandava C."/>
            <person name="Haas B."/>
            <person name="Nusbaum C."/>
            <person name="Birren B."/>
        </authorList>
    </citation>
    <scope>NUCLEOTIDE SEQUENCE [LARGE SCALE GENOMIC DNA]</scope>
    <source>
        <strain evidence="4">ATCC 64411 / 73-15</strain>
    </source>
</reference>
<evidence type="ECO:0000256" key="1">
    <source>
        <dbReference type="SAM" id="MobiDB-lite"/>
    </source>
</evidence>
<dbReference type="eggNOG" id="ENOG502S2AU">
    <property type="taxonomic scope" value="Eukaryota"/>
</dbReference>
<evidence type="ECO:0000313" key="4">
    <source>
        <dbReference type="Proteomes" id="UP000011715"/>
    </source>
</evidence>
<dbReference type="VEuPathDB" id="FungiDB:MAPG_02885"/>
<protein>
    <recommendedName>
        <fullName evidence="5">NADH-ubiquinone oxidoreductase 21.3 kDa subunit</fullName>
    </recommendedName>
</protein>
<name>A0A0C4DSK3_MAGP6</name>
<feature type="region of interest" description="Disordered" evidence="1">
    <location>
        <begin position="39"/>
        <end position="59"/>
    </location>
</feature>
<proteinExistence type="predicted"/>
<reference evidence="2" key="3">
    <citation type="submission" date="2011-03" db="EMBL/GenBank/DDBJ databases">
        <title>Annotation of Magnaporthe poae ATCC 64411.</title>
        <authorList>
            <person name="Ma L.-J."/>
            <person name="Dead R."/>
            <person name="Young S.K."/>
            <person name="Zeng Q."/>
            <person name="Gargeya S."/>
            <person name="Fitzgerald M."/>
            <person name="Haas B."/>
            <person name="Abouelleil A."/>
            <person name="Alvarado L."/>
            <person name="Arachchi H.M."/>
            <person name="Berlin A."/>
            <person name="Brown A."/>
            <person name="Chapman S.B."/>
            <person name="Chen Z."/>
            <person name="Dunbar C."/>
            <person name="Freedman E."/>
            <person name="Gearin G."/>
            <person name="Gellesch M."/>
            <person name="Goldberg J."/>
            <person name="Griggs A."/>
            <person name="Gujja S."/>
            <person name="Heiman D."/>
            <person name="Howarth C."/>
            <person name="Larson L."/>
            <person name="Lui A."/>
            <person name="MacDonald P.J.P."/>
            <person name="Mehta T."/>
            <person name="Montmayeur A."/>
            <person name="Murphy C."/>
            <person name="Neiman D."/>
            <person name="Pearson M."/>
            <person name="Priest M."/>
            <person name="Roberts A."/>
            <person name="Saif S."/>
            <person name="Shea T."/>
            <person name="Shenoy N."/>
            <person name="Sisk P."/>
            <person name="Stolte C."/>
            <person name="Sykes S."/>
            <person name="Yandava C."/>
            <person name="Wortman J."/>
            <person name="Nusbaum C."/>
            <person name="Birren B."/>
        </authorList>
    </citation>
    <scope>NUCLEOTIDE SEQUENCE</scope>
    <source>
        <strain evidence="2">ATCC 64411</strain>
    </source>
</reference>
<evidence type="ECO:0000313" key="2">
    <source>
        <dbReference type="EMBL" id="KLU83835.1"/>
    </source>
</evidence>
<reference evidence="3" key="4">
    <citation type="journal article" date="2015" name="G3 (Bethesda)">
        <title>Genome sequences of three phytopathogenic species of the Magnaporthaceae family of fungi.</title>
        <authorList>
            <person name="Okagaki L.H."/>
            <person name="Nunes C.C."/>
            <person name="Sailsbery J."/>
            <person name="Clay B."/>
            <person name="Brown D."/>
            <person name="John T."/>
            <person name="Oh Y."/>
            <person name="Young N."/>
            <person name="Fitzgerald M."/>
            <person name="Haas B.J."/>
            <person name="Zeng Q."/>
            <person name="Young S."/>
            <person name="Adiconis X."/>
            <person name="Fan L."/>
            <person name="Levin J.Z."/>
            <person name="Mitchell T.K."/>
            <person name="Okubara P.A."/>
            <person name="Farman M.L."/>
            <person name="Kohn L.M."/>
            <person name="Birren B."/>
            <person name="Ma L.-J."/>
            <person name="Dean R.A."/>
        </authorList>
    </citation>
    <scope>NUCLEOTIDE SEQUENCE</scope>
    <source>
        <strain evidence="3">ATCC 64411 / 73-15</strain>
    </source>
</reference>
<evidence type="ECO:0008006" key="5">
    <source>
        <dbReference type="Google" id="ProtNLM"/>
    </source>
</evidence>
<dbReference type="EnsemblFungi" id="MAPG_02885T0">
    <property type="protein sequence ID" value="MAPG_02885T0"/>
    <property type="gene ID" value="MAPG_02885"/>
</dbReference>
<reference evidence="3" key="5">
    <citation type="submission" date="2015-06" db="UniProtKB">
        <authorList>
            <consortium name="EnsemblFungi"/>
        </authorList>
    </citation>
    <scope>IDENTIFICATION</scope>
    <source>
        <strain evidence="3">ATCC 64411</strain>
    </source>
</reference>
<reference evidence="2" key="1">
    <citation type="submission" date="2010-05" db="EMBL/GenBank/DDBJ databases">
        <title>The Genome Sequence of Magnaporthe poae strain ATCC 64411.</title>
        <authorList>
            <consortium name="The Broad Institute Genome Sequencing Platform"/>
            <consortium name="Broad Institute Genome Sequencing Center for Infectious Disease"/>
            <person name="Ma L.-J."/>
            <person name="Dead R."/>
            <person name="Young S."/>
            <person name="Zeng Q."/>
            <person name="Koehrsen M."/>
            <person name="Alvarado L."/>
            <person name="Berlin A."/>
            <person name="Chapman S.B."/>
            <person name="Chen Z."/>
            <person name="Freedman E."/>
            <person name="Gellesch M."/>
            <person name="Goldberg J."/>
            <person name="Griggs A."/>
            <person name="Gujja S."/>
            <person name="Heilman E.R."/>
            <person name="Heiman D."/>
            <person name="Hepburn T."/>
            <person name="Howarth C."/>
            <person name="Jen D."/>
            <person name="Larson L."/>
            <person name="Mehta T."/>
            <person name="Neiman D."/>
            <person name="Pearson M."/>
            <person name="Roberts A."/>
            <person name="Saif S."/>
            <person name="Shea T."/>
            <person name="Shenoy N."/>
            <person name="Sisk P."/>
            <person name="Stolte C."/>
            <person name="Sykes S."/>
            <person name="Walk T."/>
            <person name="White J."/>
            <person name="Yandava C."/>
            <person name="Haas B."/>
            <person name="Nusbaum C."/>
            <person name="Birren B."/>
        </authorList>
    </citation>
    <scope>NUCLEOTIDE SEQUENCE</scope>
    <source>
        <strain evidence="2">ATCC 64411</strain>
    </source>
</reference>
<dbReference type="InterPro" id="IPR016813">
    <property type="entry name" value="NADH_Ub_cplx-1_21kDa"/>
</dbReference>